<protein>
    <submittedName>
        <fullName evidence="14">Epigen</fullName>
    </submittedName>
</protein>
<dbReference type="Gene3D" id="2.10.25.10">
    <property type="entry name" value="Laminin"/>
    <property type="match status" value="1"/>
</dbReference>
<dbReference type="FunCoup" id="A0A6P7J0P2">
    <property type="interactions" value="1048"/>
</dbReference>
<dbReference type="CTD" id="255324"/>
<evidence type="ECO:0000256" key="11">
    <source>
        <dbReference type="SAM" id="SignalP"/>
    </source>
</evidence>
<dbReference type="Pfam" id="PF00008">
    <property type="entry name" value="EGF"/>
    <property type="match status" value="1"/>
</dbReference>
<feature type="chain" id="PRO_5028475154" evidence="11">
    <location>
        <begin position="30"/>
        <end position="156"/>
    </location>
</feature>
<dbReference type="InParanoid" id="A0A6P7J0P2"/>
<sequence length="156" mass="17219">MFTQGQTYLQRAFFSAAAVLLLLTQTGQSVLLTTAAPNATLTTQLSNSSVAEPQVQRVHRSCESEHENFCQNGGKCIYPQDSEKPFCICAASYSGQRCMFFTESTRTQPEWEELIGISFGVIMVIILLAILIYCCAYKRCKKSAPLIKSVPSETSV</sequence>
<keyword evidence="8" id="KW-0325">Glycoprotein</keyword>
<comment type="caution">
    <text evidence="9">Lacks conserved residue(s) required for the propagation of feature annotation.</text>
</comment>
<dbReference type="PANTHER" id="PTHR10740">
    <property type="entry name" value="TRANSFORMING GROWTH FACTOR ALPHA"/>
    <property type="match status" value="1"/>
</dbReference>
<keyword evidence="6 10" id="KW-0472">Membrane</keyword>
<keyword evidence="11" id="KW-0732">Signal</keyword>
<feature type="disulfide bond" evidence="9">
    <location>
        <begin position="70"/>
        <end position="87"/>
    </location>
</feature>
<evidence type="ECO:0000256" key="9">
    <source>
        <dbReference type="PROSITE-ProRule" id="PRU00076"/>
    </source>
</evidence>
<evidence type="ECO:0000256" key="3">
    <source>
        <dbReference type="ARBA" id="ARBA00022692"/>
    </source>
</evidence>
<dbReference type="GO" id="GO:0045840">
    <property type="term" value="P:positive regulation of mitotic nuclear division"/>
    <property type="evidence" value="ECO:0007669"/>
    <property type="project" value="TreeGrafter"/>
</dbReference>
<gene>
    <name evidence="14" type="primary">epgn</name>
</gene>
<dbReference type="OrthoDB" id="9411915at2759"/>
<keyword evidence="3 10" id="KW-0812">Transmembrane</keyword>
<keyword evidence="7 9" id="KW-1015">Disulfide bond</keyword>
<dbReference type="GO" id="GO:0016020">
    <property type="term" value="C:membrane"/>
    <property type="evidence" value="ECO:0007669"/>
    <property type="project" value="UniProtKB-SubCell"/>
</dbReference>
<evidence type="ECO:0000313" key="13">
    <source>
        <dbReference type="Proteomes" id="UP000515145"/>
    </source>
</evidence>
<accession>A0A6P7J0P2</accession>
<dbReference type="GO" id="GO:0008284">
    <property type="term" value="P:positive regulation of cell population proliferation"/>
    <property type="evidence" value="ECO:0007669"/>
    <property type="project" value="TreeGrafter"/>
</dbReference>
<name>A0A6P7J0P2_9TELE</name>
<dbReference type="GO" id="GO:0007173">
    <property type="term" value="P:epidermal growth factor receptor signaling pathway"/>
    <property type="evidence" value="ECO:0007669"/>
    <property type="project" value="TreeGrafter"/>
</dbReference>
<evidence type="ECO:0000256" key="2">
    <source>
        <dbReference type="ARBA" id="ARBA00022536"/>
    </source>
</evidence>
<evidence type="ECO:0000256" key="10">
    <source>
        <dbReference type="SAM" id="Phobius"/>
    </source>
</evidence>
<keyword evidence="13" id="KW-1185">Reference proteome</keyword>
<dbReference type="GO" id="GO:0005154">
    <property type="term" value="F:epidermal growth factor receptor binding"/>
    <property type="evidence" value="ECO:0007669"/>
    <property type="project" value="TreeGrafter"/>
</dbReference>
<dbReference type="GeneID" id="114441511"/>
<evidence type="ECO:0000256" key="8">
    <source>
        <dbReference type="ARBA" id="ARBA00023180"/>
    </source>
</evidence>
<dbReference type="SUPFAM" id="SSF57196">
    <property type="entry name" value="EGF/Laminin"/>
    <property type="match status" value="1"/>
</dbReference>
<reference evidence="14" key="1">
    <citation type="submission" date="2025-08" db="UniProtKB">
        <authorList>
            <consortium name="RefSeq"/>
        </authorList>
    </citation>
    <scope>IDENTIFICATION</scope>
</reference>
<evidence type="ECO:0000313" key="14">
    <source>
        <dbReference type="RefSeq" id="XP_028270277.1"/>
    </source>
</evidence>
<feature type="domain" description="EGF-like" evidence="12">
    <location>
        <begin position="58"/>
        <end position="99"/>
    </location>
</feature>
<evidence type="ECO:0000256" key="1">
    <source>
        <dbReference type="ARBA" id="ARBA00004479"/>
    </source>
</evidence>
<organism evidence="13 14">
    <name type="scientific">Parambassis ranga</name>
    <name type="common">Indian glassy fish</name>
    <dbReference type="NCBI Taxonomy" id="210632"/>
    <lineage>
        <taxon>Eukaryota</taxon>
        <taxon>Metazoa</taxon>
        <taxon>Chordata</taxon>
        <taxon>Craniata</taxon>
        <taxon>Vertebrata</taxon>
        <taxon>Euteleostomi</taxon>
        <taxon>Actinopterygii</taxon>
        <taxon>Neopterygii</taxon>
        <taxon>Teleostei</taxon>
        <taxon>Neoteleostei</taxon>
        <taxon>Acanthomorphata</taxon>
        <taxon>Ovalentaria</taxon>
        <taxon>Ambassidae</taxon>
        <taxon>Parambassis</taxon>
    </lineage>
</organism>
<dbReference type="GO" id="GO:0008083">
    <property type="term" value="F:growth factor activity"/>
    <property type="evidence" value="ECO:0007669"/>
    <property type="project" value="UniProtKB-KW"/>
</dbReference>
<dbReference type="InterPro" id="IPR000742">
    <property type="entry name" value="EGF"/>
</dbReference>
<evidence type="ECO:0000259" key="12">
    <source>
        <dbReference type="PROSITE" id="PS50026"/>
    </source>
</evidence>
<dbReference type="GO" id="GO:0005615">
    <property type="term" value="C:extracellular space"/>
    <property type="evidence" value="ECO:0007669"/>
    <property type="project" value="TreeGrafter"/>
</dbReference>
<dbReference type="Proteomes" id="UP000515145">
    <property type="component" value="Chromosome 9"/>
</dbReference>
<feature type="transmembrane region" description="Helical" evidence="10">
    <location>
        <begin position="114"/>
        <end position="136"/>
    </location>
</feature>
<feature type="disulfide bond" evidence="9">
    <location>
        <begin position="89"/>
        <end position="98"/>
    </location>
</feature>
<evidence type="ECO:0000256" key="5">
    <source>
        <dbReference type="ARBA" id="ARBA00023030"/>
    </source>
</evidence>
<keyword evidence="2 9" id="KW-0245">EGF-like domain</keyword>
<feature type="signal peptide" evidence="11">
    <location>
        <begin position="1"/>
        <end position="29"/>
    </location>
</feature>
<keyword evidence="4 10" id="KW-1133">Transmembrane helix</keyword>
<proteinExistence type="predicted"/>
<evidence type="ECO:0000256" key="7">
    <source>
        <dbReference type="ARBA" id="ARBA00023157"/>
    </source>
</evidence>
<keyword evidence="5" id="KW-0339">Growth factor</keyword>
<evidence type="ECO:0000256" key="6">
    <source>
        <dbReference type="ARBA" id="ARBA00023136"/>
    </source>
</evidence>
<dbReference type="AlphaFoldDB" id="A0A6P7J0P2"/>
<comment type="subcellular location">
    <subcellularLocation>
        <location evidence="1">Membrane</location>
        <topology evidence="1">Single-pass type I membrane protein</topology>
    </subcellularLocation>
</comment>
<dbReference type="PROSITE" id="PS50026">
    <property type="entry name" value="EGF_3"/>
    <property type="match status" value="1"/>
</dbReference>
<dbReference type="PANTHER" id="PTHR10740:SF10">
    <property type="entry name" value="EPIGEN"/>
    <property type="match status" value="1"/>
</dbReference>
<dbReference type="PROSITE" id="PS00022">
    <property type="entry name" value="EGF_1"/>
    <property type="match status" value="1"/>
</dbReference>
<dbReference type="RefSeq" id="XP_028270277.1">
    <property type="nucleotide sequence ID" value="XM_028414476.1"/>
</dbReference>
<evidence type="ECO:0000256" key="4">
    <source>
        <dbReference type="ARBA" id="ARBA00022989"/>
    </source>
</evidence>